<feature type="binding site" evidence="5">
    <location>
        <position position="47"/>
    </location>
    <ligand>
        <name>ATP</name>
        <dbReference type="ChEBI" id="CHEBI:30616"/>
    </ligand>
</feature>
<dbReference type="Proteomes" id="UP000034883">
    <property type="component" value="Chromosome"/>
</dbReference>
<gene>
    <name evidence="9" type="ORF">DB32_003735</name>
</gene>
<evidence type="ECO:0000256" key="3">
    <source>
        <dbReference type="ARBA" id="ARBA00022777"/>
    </source>
</evidence>
<keyword evidence="7" id="KW-1133">Transmembrane helix</keyword>
<sequence>MSVGAGDPIVGRVLSGTYRVEARLGAGGMGAVYAARHVRTGKAYAVKVLLPELAARTSALDRFRREAHALAALGHAHIVAIHDFDQTPEGIAFLVMDRLEGEDLAARLRRGPLAHDVALSIADQIASGLEAAHGIGLVHRDLKPANVFLARVAGVGERAVLLDFGLAKSLAEDPVGAITSTGVVMGTPHYMSPEQAQGAALDARTDLWSLGVILHEMLSGRPPFEGATMASLFVQILTHPTPSLRARGVVVGDALESLLQRALAKSPSERFPDATSFRRALHAVGSGAHVLVPPTLAATPATRATPQGITPMGNAFATTGTGREPSSAPTSRAWWVALAALVTLGVIGTGATIAVALIATSMRASETRASEPLASAPAPAPVIDAGTIADHDAGVIATADEPDAGAPIEVATTTRTRARSTRRAAPEPTHDEPASSGNPVPPGLDTSAPGAAERVAARPFISSGDWAGCVRALRGAPPTREVLWDRASCSFQARDRAELERACAALDQRFAGSPQARGCQGLLSAMAYQ</sequence>
<dbReference type="Gene3D" id="1.10.510.10">
    <property type="entry name" value="Transferase(Phosphotransferase) domain 1"/>
    <property type="match status" value="1"/>
</dbReference>
<dbReference type="PANTHER" id="PTHR43289:SF6">
    <property type="entry name" value="SERINE_THREONINE-PROTEIN KINASE NEKL-3"/>
    <property type="match status" value="1"/>
</dbReference>
<dbReference type="GO" id="GO:0005524">
    <property type="term" value="F:ATP binding"/>
    <property type="evidence" value="ECO:0007669"/>
    <property type="project" value="UniProtKB-UniRule"/>
</dbReference>
<keyword evidence="9" id="KW-0723">Serine/threonine-protein kinase</keyword>
<keyword evidence="2 5" id="KW-0547">Nucleotide-binding</keyword>
<dbReference type="InterPro" id="IPR011009">
    <property type="entry name" value="Kinase-like_dom_sf"/>
</dbReference>
<dbReference type="InterPro" id="IPR000719">
    <property type="entry name" value="Prot_kinase_dom"/>
</dbReference>
<dbReference type="RefSeq" id="WP_157069151.1">
    <property type="nucleotide sequence ID" value="NZ_CP011125.1"/>
</dbReference>
<feature type="region of interest" description="Disordered" evidence="6">
    <location>
        <begin position="401"/>
        <end position="449"/>
    </location>
</feature>
<dbReference type="AlphaFoldDB" id="A0A0F6W3N7"/>
<dbReference type="PROSITE" id="PS50011">
    <property type="entry name" value="PROTEIN_KINASE_DOM"/>
    <property type="match status" value="1"/>
</dbReference>
<dbReference type="Gene3D" id="3.30.200.20">
    <property type="entry name" value="Phosphorylase Kinase, domain 1"/>
    <property type="match status" value="1"/>
</dbReference>
<protein>
    <submittedName>
        <fullName evidence="9">Serine/threonine protein kinase</fullName>
    </submittedName>
</protein>
<dbReference type="KEGG" id="samy:DB32_003735"/>
<organism evidence="9 10">
    <name type="scientific">Sandaracinus amylolyticus</name>
    <dbReference type="NCBI Taxonomy" id="927083"/>
    <lineage>
        <taxon>Bacteria</taxon>
        <taxon>Pseudomonadati</taxon>
        <taxon>Myxococcota</taxon>
        <taxon>Polyangia</taxon>
        <taxon>Polyangiales</taxon>
        <taxon>Sandaracinaceae</taxon>
        <taxon>Sandaracinus</taxon>
    </lineage>
</organism>
<evidence type="ECO:0000256" key="7">
    <source>
        <dbReference type="SAM" id="Phobius"/>
    </source>
</evidence>
<reference evidence="9 10" key="1">
    <citation type="submission" date="2015-03" db="EMBL/GenBank/DDBJ databases">
        <title>Genome assembly of Sandaracinus amylolyticus DSM 53668.</title>
        <authorList>
            <person name="Sharma G."/>
            <person name="Subramanian S."/>
        </authorList>
    </citation>
    <scope>NUCLEOTIDE SEQUENCE [LARGE SCALE GENOMIC DNA]</scope>
    <source>
        <strain evidence="9 10">DSM 53668</strain>
    </source>
</reference>
<dbReference type="OrthoDB" id="9779541at2"/>
<dbReference type="GO" id="GO:0004674">
    <property type="term" value="F:protein serine/threonine kinase activity"/>
    <property type="evidence" value="ECO:0007669"/>
    <property type="project" value="UniProtKB-KW"/>
</dbReference>
<dbReference type="InterPro" id="IPR008271">
    <property type="entry name" value="Ser/Thr_kinase_AS"/>
</dbReference>
<keyword evidence="4 5" id="KW-0067">ATP-binding</keyword>
<dbReference type="PROSITE" id="PS00108">
    <property type="entry name" value="PROTEIN_KINASE_ST"/>
    <property type="match status" value="1"/>
</dbReference>
<dbReference type="PANTHER" id="PTHR43289">
    <property type="entry name" value="MITOGEN-ACTIVATED PROTEIN KINASE KINASE KINASE 20-RELATED"/>
    <property type="match status" value="1"/>
</dbReference>
<evidence type="ECO:0000256" key="2">
    <source>
        <dbReference type="ARBA" id="ARBA00022741"/>
    </source>
</evidence>
<evidence type="ECO:0000313" key="10">
    <source>
        <dbReference type="Proteomes" id="UP000034883"/>
    </source>
</evidence>
<dbReference type="InterPro" id="IPR017441">
    <property type="entry name" value="Protein_kinase_ATP_BS"/>
</dbReference>
<keyword evidence="7" id="KW-0472">Membrane</keyword>
<evidence type="ECO:0000256" key="1">
    <source>
        <dbReference type="ARBA" id="ARBA00022679"/>
    </source>
</evidence>
<dbReference type="STRING" id="927083.DB32_003735"/>
<evidence type="ECO:0000259" key="8">
    <source>
        <dbReference type="PROSITE" id="PS50011"/>
    </source>
</evidence>
<dbReference type="SUPFAM" id="SSF56112">
    <property type="entry name" value="Protein kinase-like (PK-like)"/>
    <property type="match status" value="1"/>
</dbReference>
<dbReference type="CDD" id="cd14014">
    <property type="entry name" value="STKc_PknB_like"/>
    <property type="match status" value="1"/>
</dbReference>
<proteinExistence type="predicted"/>
<evidence type="ECO:0000313" key="9">
    <source>
        <dbReference type="EMBL" id="AKF06586.1"/>
    </source>
</evidence>
<keyword evidence="3 9" id="KW-0418">Kinase</keyword>
<evidence type="ECO:0000256" key="5">
    <source>
        <dbReference type="PROSITE-ProRule" id="PRU10141"/>
    </source>
</evidence>
<feature type="domain" description="Protein kinase" evidence="8">
    <location>
        <begin position="18"/>
        <end position="292"/>
    </location>
</feature>
<evidence type="ECO:0000256" key="6">
    <source>
        <dbReference type="SAM" id="MobiDB-lite"/>
    </source>
</evidence>
<feature type="transmembrane region" description="Helical" evidence="7">
    <location>
        <begin position="333"/>
        <end position="359"/>
    </location>
</feature>
<evidence type="ECO:0000256" key="4">
    <source>
        <dbReference type="ARBA" id="ARBA00022840"/>
    </source>
</evidence>
<name>A0A0F6W3N7_9BACT</name>
<feature type="compositionally biased region" description="Basic and acidic residues" evidence="6">
    <location>
        <begin position="424"/>
        <end position="433"/>
    </location>
</feature>
<accession>A0A0F6W3N7</accession>
<keyword evidence="1" id="KW-0808">Transferase</keyword>
<dbReference type="EMBL" id="CP011125">
    <property type="protein sequence ID" value="AKF06586.1"/>
    <property type="molecule type" value="Genomic_DNA"/>
</dbReference>
<keyword evidence="7" id="KW-0812">Transmembrane</keyword>
<dbReference type="Pfam" id="PF00069">
    <property type="entry name" value="Pkinase"/>
    <property type="match status" value="1"/>
</dbReference>
<dbReference type="SMART" id="SM00220">
    <property type="entry name" value="S_TKc"/>
    <property type="match status" value="1"/>
</dbReference>
<keyword evidence="10" id="KW-1185">Reference proteome</keyword>
<dbReference type="PROSITE" id="PS00107">
    <property type="entry name" value="PROTEIN_KINASE_ATP"/>
    <property type="match status" value="1"/>
</dbReference>